<organism evidence="1 2">
    <name type="scientific">Parascaris equorum</name>
    <name type="common">Equine roundworm</name>
    <dbReference type="NCBI Taxonomy" id="6256"/>
    <lineage>
        <taxon>Eukaryota</taxon>
        <taxon>Metazoa</taxon>
        <taxon>Ecdysozoa</taxon>
        <taxon>Nematoda</taxon>
        <taxon>Chromadorea</taxon>
        <taxon>Rhabditida</taxon>
        <taxon>Spirurina</taxon>
        <taxon>Ascaridomorpha</taxon>
        <taxon>Ascaridoidea</taxon>
        <taxon>Ascarididae</taxon>
        <taxon>Parascaris</taxon>
    </lineage>
</organism>
<dbReference type="Proteomes" id="UP000887564">
    <property type="component" value="Unplaced"/>
</dbReference>
<evidence type="ECO:0000313" key="2">
    <source>
        <dbReference type="WBParaSite" id="PEQ_0000683701-mRNA-1"/>
    </source>
</evidence>
<evidence type="ECO:0000313" key="1">
    <source>
        <dbReference type="Proteomes" id="UP000887564"/>
    </source>
</evidence>
<protein>
    <submittedName>
        <fullName evidence="2">Uncharacterized protein</fullName>
    </submittedName>
</protein>
<sequence length="130" mass="14243">MRGRVLLSDDEESHNVHTGRMATARATDTSVGRPQRAVAIRAAELARRNRNLAASILGQLPREANSDSWRRPAVVIDFNLASSSDSDSSAGRYFTFACHDHLQLMCHCGHLSPTRSNVFVVLTTLLTIAV</sequence>
<dbReference type="AlphaFoldDB" id="A0A914RK49"/>
<reference evidence="2" key="1">
    <citation type="submission" date="2022-11" db="UniProtKB">
        <authorList>
            <consortium name="WormBaseParasite"/>
        </authorList>
    </citation>
    <scope>IDENTIFICATION</scope>
</reference>
<dbReference type="WBParaSite" id="PEQ_0000683701-mRNA-1">
    <property type="protein sequence ID" value="PEQ_0000683701-mRNA-1"/>
    <property type="gene ID" value="PEQ_0000683701"/>
</dbReference>
<keyword evidence="1" id="KW-1185">Reference proteome</keyword>
<name>A0A914RK49_PAREQ</name>
<proteinExistence type="predicted"/>
<accession>A0A914RK49</accession>